<reference evidence="2" key="1">
    <citation type="submission" date="2018-02" db="EMBL/GenBank/DDBJ databases">
        <authorList>
            <person name="Moore K."/>
            <person name="Momper L."/>
        </authorList>
    </citation>
    <scope>NUCLEOTIDE SEQUENCE [LARGE SCALE GENOMIC DNA]</scope>
    <source>
        <strain evidence="2">ULC18</strain>
    </source>
</reference>
<gene>
    <name evidence="1" type="ORF">C7B82_16235</name>
</gene>
<dbReference type="AlphaFoldDB" id="A0A2T1E4J0"/>
<accession>A0A2T1E4J0</accession>
<name>A0A2T1E4J0_9CYAN</name>
<keyword evidence="2" id="KW-1185">Reference proteome</keyword>
<proteinExistence type="predicted"/>
<reference evidence="1 2" key="2">
    <citation type="submission" date="2018-03" db="EMBL/GenBank/DDBJ databases">
        <title>The ancient ancestry and fast evolution of plastids.</title>
        <authorList>
            <person name="Moore K.R."/>
            <person name="Magnabosco C."/>
            <person name="Momper L."/>
            <person name="Gold D.A."/>
            <person name="Bosak T."/>
            <person name="Fournier G.P."/>
        </authorList>
    </citation>
    <scope>NUCLEOTIDE SEQUENCE [LARGE SCALE GENOMIC DNA]</scope>
    <source>
        <strain evidence="1 2">ULC18</strain>
    </source>
</reference>
<dbReference type="EMBL" id="PVWK01000086">
    <property type="protein sequence ID" value="PSB27628.1"/>
    <property type="molecule type" value="Genomic_DNA"/>
</dbReference>
<protein>
    <submittedName>
        <fullName evidence="1">Uncharacterized protein</fullName>
    </submittedName>
</protein>
<dbReference type="Proteomes" id="UP000239576">
    <property type="component" value="Unassembled WGS sequence"/>
</dbReference>
<evidence type="ECO:0000313" key="1">
    <source>
        <dbReference type="EMBL" id="PSB27628.1"/>
    </source>
</evidence>
<evidence type="ECO:0000313" key="2">
    <source>
        <dbReference type="Proteomes" id="UP000239576"/>
    </source>
</evidence>
<organism evidence="1 2">
    <name type="scientific">Stenomitos frigidus ULC18</name>
    <dbReference type="NCBI Taxonomy" id="2107698"/>
    <lineage>
        <taxon>Bacteria</taxon>
        <taxon>Bacillati</taxon>
        <taxon>Cyanobacteriota</taxon>
        <taxon>Cyanophyceae</taxon>
        <taxon>Leptolyngbyales</taxon>
        <taxon>Leptolyngbyaceae</taxon>
        <taxon>Stenomitos</taxon>
    </lineage>
</organism>
<sequence>MIGSFATIKETDQSICLKTLASQGFKQIARFYTNRCQTSFTHNAKKRGKALLSALLETLLPYLPETPIEPLELGFYCS</sequence>
<comment type="caution">
    <text evidence="1">The sequence shown here is derived from an EMBL/GenBank/DDBJ whole genome shotgun (WGS) entry which is preliminary data.</text>
</comment>